<evidence type="ECO:0000313" key="2">
    <source>
        <dbReference type="Proteomes" id="UP001138500"/>
    </source>
</evidence>
<dbReference type="AlphaFoldDB" id="A0A9W7SPZ3"/>
<dbReference type="SUPFAM" id="SSF53955">
    <property type="entry name" value="Lysozyme-like"/>
    <property type="match status" value="1"/>
</dbReference>
<gene>
    <name evidence="1" type="ORF">Tdes44962_MAKER00559</name>
</gene>
<accession>A0A9W7SPZ3</accession>
<dbReference type="InterPro" id="IPR023346">
    <property type="entry name" value="Lysozyme-like_dom_sf"/>
</dbReference>
<dbReference type="Gene3D" id="1.10.530.10">
    <property type="match status" value="1"/>
</dbReference>
<name>A0A9W7SPZ3_9PEZI</name>
<proteinExistence type="predicted"/>
<keyword evidence="2" id="KW-1185">Reference proteome</keyword>
<protein>
    <submittedName>
        <fullName evidence="1">Flocculation protein FLO11-like</fullName>
    </submittedName>
</protein>
<comment type="caution">
    <text evidence="1">The sequence shown here is derived from an EMBL/GenBank/DDBJ whole genome shotgun (WGS) entry which is preliminary data.</text>
</comment>
<reference evidence="1 2" key="1">
    <citation type="journal article" date="2018" name="IMA Fungus">
        <title>IMA Genome-F 10: Nine draft genome sequences of Claviceps purpurea s.lat., including C. arundinis, C. humidiphila, and C. cf. spartinae, pseudomolecules for the pitch canker pathogen Fusarium circinatum, draft genome of Davidsoniella eucalypti, Grosmannia galeiformis, Quambalaria eucalypti, and Teratosphaeria destructans.</title>
        <authorList>
            <person name="Wingfield B.D."/>
            <person name="Liu M."/>
            <person name="Nguyen H.D."/>
            <person name="Lane F.A."/>
            <person name="Morgan S.W."/>
            <person name="De Vos L."/>
            <person name="Wilken P.M."/>
            <person name="Duong T.A."/>
            <person name="Aylward J."/>
            <person name="Coetzee M.P."/>
            <person name="Dadej K."/>
            <person name="De Beer Z.W."/>
            <person name="Findlay W."/>
            <person name="Havenga M."/>
            <person name="Kolarik M."/>
            <person name="Menzies J.G."/>
            <person name="Naidoo K."/>
            <person name="Pochopski O."/>
            <person name="Shoukouhi P."/>
            <person name="Santana Q.C."/>
            <person name="Seifert K.A."/>
            <person name="Soal N."/>
            <person name="Steenkamp E.T."/>
            <person name="Tatham C.T."/>
            <person name="van der Nest M.A."/>
            <person name="Wingfield M.J."/>
        </authorList>
    </citation>
    <scope>NUCLEOTIDE SEQUENCE [LARGE SCALE GENOMIC DNA]</scope>
    <source>
        <strain evidence="1">CMW44962</strain>
    </source>
</reference>
<dbReference type="Proteomes" id="UP001138500">
    <property type="component" value="Unassembled WGS sequence"/>
</dbReference>
<sequence>MLMSKLIPVAFPAGMLSLTPTSQQPTTLDGLSETALQPSLGNTYHFYTGNGTTQAGWPSMDQWVDFYTLWAHNEGLMNISCGAVFNGTRENSMTENHDILEAIGAESEKTGVDRRFVLAIIMQESKGCVRARTTSSPGESVTNPGLMQTHDGLGSCASTEDTTTPCGPVMIRQMVKDGVQGTAGGDGLKQCWEMSPGSGAAQYYAAARMYNSGAMDGSGDLGAGCCTHCYASDVANRLTGWVNATSTCTLDNDS</sequence>
<dbReference type="OrthoDB" id="1193027at2759"/>
<dbReference type="EMBL" id="RIBY02001978">
    <property type="protein sequence ID" value="KAH9826595.1"/>
    <property type="molecule type" value="Genomic_DNA"/>
</dbReference>
<reference evidence="1 2" key="2">
    <citation type="journal article" date="2021" name="Curr. Genet.">
        <title>Genetic response to nitrogen starvation in the aggressive Eucalyptus foliar pathogen Teratosphaeria destructans.</title>
        <authorList>
            <person name="Havenga M."/>
            <person name="Wingfield B.D."/>
            <person name="Wingfield M.J."/>
            <person name="Dreyer L.L."/>
            <person name="Roets F."/>
            <person name="Aylward J."/>
        </authorList>
    </citation>
    <scope>NUCLEOTIDE SEQUENCE [LARGE SCALE GENOMIC DNA]</scope>
    <source>
        <strain evidence="1">CMW44962</strain>
    </source>
</reference>
<evidence type="ECO:0000313" key="1">
    <source>
        <dbReference type="EMBL" id="KAH9826595.1"/>
    </source>
</evidence>
<organism evidence="1 2">
    <name type="scientific">Teratosphaeria destructans</name>
    <dbReference type="NCBI Taxonomy" id="418781"/>
    <lineage>
        <taxon>Eukaryota</taxon>
        <taxon>Fungi</taxon>
        <taxon>Dikarya</taxon>
        <taxon>Ascomycota</taxon>
        <taxon>Pezizomycotina</taxon>
        <taxon>Dothideomycetes</taxon>
        <taxon>Dothideomycetidae</taxon>
        <taxon>Mycosphaerellales</taxon>
        <taxon>Teratosphaeriaceae</taxon>
        <taxon>Teratosphaeria</taxon>
    </lineage>
</organism>